<dbReference type="InterPro" id="IPR035959">
    <property type="entry name" value="RutC-like_sf"/>
</dbReference>
<gene>
    <name evidence="3" type="ORF">MMF98_23260</name>
</gene>
<feature type="domain" description="Endoribonuclease L-PSP/chorismate mutase-like" evidence="2">
    <location>
        <begin position="46"/>
        <end position="167"/>
    </location>
</feature>
<proteinExistence type="predicted"/>
<comment type="caution">
    <text evidence="3">The sequence shown here is derived from an EMBL/GenBank/DDBJ whole genome shotgun (WGS) entry which is preliminary data.</text>
</comment>
<accession>A0A9X1W055</accession>
<dbReference type="AlphaFoldDB" id="A0A9X1W055"/>
<dbReference type="EMBL" id="JALGBI010000004">
    <property type="protein sequence ID" value="MCJ0766140.1"/>
    <property type="molecule type" value="Genomic_DNA"/>
</dbReference>
<evidence type="ECO:0000313" key="3">
    <source>
        <dbReference type="EMBL" id="MCJ0766140.1"/>
    </source>
</evidence>
<protein>
    <submittedName>
        <fullName evidence="3">RidA family protein</fullName>
    </submittedName>
</protein>
<dbReference type="PANTHER" id="PTHR43760:SF1">
    <property type="entry name" value="ENDORIBONUCLEASE L-PSP_CHORISMATE MUTASE-LIKE DOMAIN-CONTAINING PROTEIN"/>
    <property type="match status" value="1"/>
</dbReference>
<organism evidence="3 4">
    <name type="scientific">Variovorax terrae</name>
    <dbReference type="NCBI Taxonomy" id="2923278"/>
    <lineage>
        <taxon>Bacteria</taxon>
        <taxon>Pseudomonadati</taxon>
        <taxon>Pseudomonadota</taxon>
        <taxon>Betaproteobacteria</taxon>
        <taxon>Burkholderiales</taxon>
        <taxon>Comamonadaceae</taxon>
        <taxon>Variovorax</taxon>
    </lineage>
</organism>
<keyword evidence="1" id="KW-0732">Signal</keyword>
<name>A0A9X1W055_9BURK</name>
<dbReference type="PANTHER" id="PTHR43760">
    <property type="entry name" value="ENDORIBONUCLEASE-RELATED"/>
    <property type="match status" value="1"/>
</dbReference>
<evidence type="ECO:0000259" key="2">
    <source>
        <dbReference type="Pfam" id="PF14588"/>
    </source>
</evidence>
<dbReference type="Proteomes" id="UP001139447">
    <property type="component" value="Unassembled WGS sequence"/>
</dbReference>
<dbReference type="InterPro" id="IPR013813">
    <property type="entry name" value="Endoribo_LPSP/chorism_mut-like"/>
</dbReference>
<dbReference type="RefSeq" id="WP_243309743.1">
    <property type="nucleotide sequence ID" value="NZ_JALGBI010000004.1"/>
</dbReference>
<dbReference type="Pfam" id="PF14588">
    <property type="entry name" value="YjgF_endoribonc"/>
    <property type="match status" value="1"/>
</dbReference>
<evidence type="ECO:0000256" key="1">
    <source>
        <dbReference type="SAM" id="SignalP"/>
    </source>
</evidence>
<feature type="chain" id="PRO_5040813865" evidence="1">
    <location>
        <begin position="27"/>
        <end position="197"/>
    </location>
</feature>
<feature type="signal peptide" evidence="1">
    <location>
        <begin position="1"/>
        <end position="26"/>
    </location>
</feature>
<reference evidence="3" key="1">
    <citation type="submission" date="2022-03" db="EMBL/GenBank/DDBJ databases">
        <authorList>
            <person name="Woo C.Y."/>
        </authorList>
    </citation>
    <scope>NUCLEOTIDE SEQUENCE</scope>
    <source>
        <strain evidence="3">CYS-02</strain>
    </source>
</reference>
<evidence type="ECO:0000313" key="4">
    <source>
        <dbReference type="Proteomes" id="UP001139447"/>
    </source>
</evidence>
<keyword evidence="4" id="KW-1185">Reference proteome</keyword>
<dbReference type="Gene3D" id="3.30.1330.40">
    <property type="entry name" value="RutC-like"/>
    <property type="match status" value="1"/>
</dbReference>
<dbReference type="SUPFAM" id="SSF55298">
    <property type="entry name" value="YjgF-like"/>
    <property type="match status" value="1"/>
</dbReference>
<dbReference type="CDD" id="cd02199">
    <property type="entry name" value="YjgF_YER057c_UK114_like_1"/>
    <property type="match status" value="1"/>
</dbReference>
<sequence length="197" mass="21004">MPHSLRSVCSLLSGLVLATTAGALYAQETGSVESRLKSELTVLGFANGELPVLKPAFGNYVDAVQVDNLLILSSAAPQRPDGQFVKGRVPDQVSVNDAMVAAKLACVRQIARMKLALGDLNRVQRIAYVKGKIWSTPEFTDQTKITDACSSLFVAVFGDAGKHARTTEGIASGPFGATFEVETFVEVKPSVTSMEKK</sequence>